<gene>
    <name evidence="2" type="ORF">EVOR1521_LOCUS7435</name>
</gene>
<evidence type="ECO:0000313" key="3">
    <source>
        <dbReference type="Proteomes" id="UP001178507"/>
    </source>
</evidence>
<name>A0AA36I196_9DINO</name>
<dbReference type="Proteomes" id="UP001178507">
    <property type="component" value="Unassembled WGS sequence"/>
</dbReference>
<reference evidence="2" key="1">
    <citation type="submission" date="2023-08" db="EMBL/GenBank/DDBJ databases">
        <authorList>
            <person name="Chen Y."/>
            <person name="Shah S."/>
            <person name="Dougan E. K."/>
            <person name="Thang M."/>
            <person name="Chan C."/>
        </authorList>
    </citation>
    <scope>NUCLEOTIDE SEQUENCE</scope>
</reference>
<sequence length="117" mass="12442">MLAKSLRAEIFLLEYSQRSVWRRALCHGEEIAAEKAAAAKRPDADSARRQTFAEAARSAPVGAGRGAAAAAPRASYEEVNPEFSGDNSARQSDKSRLVLPVLQAQEKGLPTCAVACA</sequence>
<comment type="caution">
    <text evidence="2">The sequence shown here is derived from an EMBL/GenBank/DDBJ whole genome shotgun (WGS) entry which is preliminary data.</text>
</comment>
<keyword evidence="3" id="KW-1185">Reference proteome</keyword>
<dbReference type="AlphaFoldDB" id="A0AA36I196"/>
<evidence type="ECO:0000256" key="1">
    <source>
        <dbReference type="SAM" id="MobiDB-lite"/>
    </source>
</evidence>
<feature type="compositionally biased region" description="Low complexity" evidence="1">
    <location>
        <begin position="55"/>
        <end position="74"/>
    </location>
</feature>
<accession>A0AA36I196</accession>
<proteinExistence type="predicted"/>
<organism evidence="2 3">
    <name type="scientific">Effrenium voratum</name>
    <dbReference type="NCBI Taxonomy" id="2562239"/>
    <lineage>
        <taxon>Eukaryota</taxon>
        <taxon>Sar</taxon>
        <taxon>Alveolata</taxon>
        <taxon>Dinophyceae</taxon>
        <taxon>Suessiales</taxon>
        <taxon>Symbiodiniaceae</taxon>
        <taxon>Effrenium</taxon>
    </lineage>
</organism>
<feature type="region of interest" description="Disordered" evidence="1">
    <location>
        <begin position="40"/>
        <end position="94"/>
    </location>
</feature>
<evidence type="ECO:0000313" key="2">
    <source>
        <dbReference type="EMBL" id="CAJ1379084.1"/>
    </source>
</evidence>
<dbReference type="EMBL" id="CAUJNA010000597">
    <property type="protein sequence ID" value="CAJ1379084.1"/>
    <property type="molecule type" value="Genomic_DNA"/>
</dbReference>
<protein>
    <submittedName>
        <fullName evidence="2">Uncharacterized protein</fullName>
    </submittedName>
</protein>